<protein>
    <recommendedName>
        <fullName evidence="1">RsdA/BaiN/AoA(So)-like Rossmann fold-like domain-containing protein</fullName>
    </recommendedName>
</protein>
<feature type="domain" description="RsdA/BaiN/AoA(So)-like Rossmann fold-like" evidence="1">
    <location>
        <begin position="6"/>
        <end position="62"/>
    </location>
</feature>
<evidence type="ECO:0000313" key="3">
    <source>
        <dbReference type="Proteomes" id="UP000229976"/>
    </source>
</evidence>
<dbReference type="Gene3D" id="3.50.50.60">
    <property type="entry name" value="FAD/NAD(P)-binding domain"/>
    <property type="match status" value="1"/>
</dbReference>
<dbReference type="PANTHER" id="PTHR42887">
    <property type="entry name" value="OS12G0638800 PROTEIN"/>
    <property type="match status" value="1"/>
</dbReference>
<dbReference type="Pfam" id="PF03486">
    <property type="entry name" value="HI0933_like"/>
    <property type="match status" value="1"/>
</dbReference>
<dbReference type="EMBL" id="PCRO01000026">
    <property type="protein sequence ID" value="PIP22819.1"/>
    <property type="molecule type" value="Genomic_DNA"/>
</dbReference>
<comment type="caution">
    <text evidence="2">The sequence shown here is derived from an EMBL/GenBank/DDBJ whole genome shotgun (WGS) entry which is preliminary data.</text>
</comment>
<evidence type="ECO:0000313" key="2">
    <source>
        <dbReference type="EMBL" id="PIP22819.1"/>
    </source>
</evidence>
<dbReference type="InterPro" id="IPR036188">
    <property type="entry name" value="FAD/NAD-bd_sf"/>
</dbReference>
<accession>A0A2G9YUG2</accession>
<gene>
    <name evidence="2" type="ORF">COX37_02050</name>
</gene>
<dbReference type="SUPFAM" id="SSF51905">
    <property type="entry name" value="FAD/NAD(P)-binding domain"/>
    <property type="match status" value="1"/>
</dbReference>
<proteinExistence type="predicted"/>
<dbReference type="AlphaFoldDB" id="A0A2G9YUG2"/>
<dbReference type="PANTHER" id="PTHR42887:SF2">
    <property type="entry name" value="OS12G0638800 PROTEIN"/>
    <property type="match status" value="1"/>
</dbReference>
<evidence type="ECO:0000259" key="1">
    <source>
        <dbReference type="Pfam" id="PF03486"/>
    </source>
</evidence>
<dbReference type="InterPro" id="IPR004792">
    <property type="entry name" value="BaiN-like"/>
</dbReference>
<dbReference type="Proteomes" id="UP000229976">
    <property type="component" value="Unassembled WGS sequence"/>
</dbReference>
<name>A0A2G9YUG2_9BACT</name>
<sequence length="67" mass="7035">MLGFEQAKATSGGVDLKEIDSKTMRSGKIGNLFFAGEIIDLDGPTGGYNLQICWSTGYSAGNSVNVC</sequence>
<reference evidence="2 3" key="1">
    <citation type="submission" date="2017-09" db="EMBL/GenBank/DDBJ databases">
        <title>Depth-based differentiation of microbial function through sediment-hosted aquifers and enrichment of novel symbionts in the deep terrestrial subsurface.</title>
        <authorList>
            <person name="Probst A.J."/>
            <person name="Ladd B."/>
            <person name="Jarett J.K."/>
            <person name="Geller-Mcgrath D.E."/>
            <person name="Sieber C.M."/>
            <person name="Emerson J.B."/>
            <person name="Anantharaman K."/>
            <person name="Thomas B.C."/>
            <person name="Malmstrom R."/>
            <person name="Stieglmeier M."/>
            <person name="Klingl A."/>
            <person name="Woyke T."/>
            <person name="Ryan C.M."/>
            <person name="Banfield J.F."/>
        </authorList>
    </citation>
    <scope>NUCLEOTIDE SEQUENCE [LARGE SCALE GENOMIC DNA]</scope>
    <source>
        <strain evidence="2">CG23_combo_of_CG06-09_8_20_14_all_39_17</strain>
    </source>
</reference>
<organism evidence="2 3">
    <name type="scientific">Candidatus Nealsonbacteria bacterium CG23_combo_of_CG06-09_8_20_14_all_39_17</name>
    <dbReference type="NCBI Taxonomy" id="1974722"/>
    <lineage>
        <taxon>Bacteria</taxon>
        <taxon>Candidatus Nealsoniibacteriota</taxon>
    </lineage>
</organism>
<dbReference type="InterPro" id="IPR057661">
    <property type="entry name" value="RsdA/BaiN/AoA(So)_Rossmann"/>
</dbReference>